<feature type="region of interest" description="Disordered" evidence="1">
    <location>
        <begin position="46"/>
        <end position="65"/>
    </location>
</feature>
<proteinExistence type="predicted"/>
<feature type="compositionally biased region" description="Polar residues" evidence="1">
    <location>
        <begin position="48"/>
        <end position="58"/>
    </location>
</feature>
<name>A0AAW5B943_9BACI</name>
<gene>
    <name evidence="2" type="ORF">K3T81_18550</name>
</gene>
<evidence type="ECO:0000313" key="3">
    <source>
        <dbReference type="Proteomes" id="UP001199631"/>
    </source>
</evidence>
<organism evidence="2 3">
    <name type="scientific">Oceanobacillus jordanicus</name>
    <dbReference type="NCBI Taxonomy" id="2867266"/>
    <lineage>
        <taxon>Bacteria</taxon>
        <taxon>Bacillati</taxon>
        <taxon>Bacillota</taxon>
        <taxon>Bacilli</taxon>
        <taxon>Bacillales</taxon>
        <taxon>Bacillaceae</taxon>
        <taxon>Oceanobacillus</taxon>
    </lineage>
</organism>
<evidence type="ECO:0000256" key="1">
    <source>
        <dbReference type="SAM" id="MobiDB-lite"/>
    </source>
</evidence>
<feature type="region of interest" description="Disordered" evidence="1">
    <location>
        <begin position="1"/>
        <end position="30"/>
    </location>
</feature>
<accession>A0AAW5B943</accession>
<dbReference type="EMBL" id="JAIFZM010000024">
    <property type="protein sequence ID" value="MCG3421149.1"/>
    <property type="molecule type" value="Genomic_DNA"/>
</dbReference>
<protein>
    <submittedName>
        <fullName evidence="2">Uncharacterized protein</fullName>
    </submittedName>
</protein>
<sequence>NRPDERSKRPEVSSNRQQERPNQPHEPPNRVHAHLLKILNKRLESQNRSEYNMNQRSNIVKVKFD</sequence>
<keyword evidence="3" id="KW-1185">Reference proteome</keyword>
<evidence type="ECO:0000313" key="2">
    <source>
        <dbReference type="EMBL" id="MCG3421149.1"/>
    </source>
</evidence>
<comment type="caution">
    <text evidence="2">The sequence shown here is derived from an EMBL/GenBank/DDBJ whole genome shotgun (WGS) entry which is preliminary data.</text>
</comment>
<dbReference type="RefSeq" id="WP_238022120.1">
    <property type="nucleotide sequence ID" value="NZ_JAIFZM010000024.1"/>
</dbReference>
<feature type="non-terminal residue" evidence="2">
    <location>
        <position position="1"/>
    </location>
</feature>
<dbReference type="AlphaFoldDB" id="A0AAW5B943"/>
<dbReference type="Proteomes" id="UP001199631">
    <property type="component" value="Unassembled WGS sequence"/>
</dbReference>
<reference evidence="2 3" key="1">
    <citation type="journal article" date="2022" name="Evol. Bioinform. Online">
        <title>Draft Genome Sequence of Oceanobacillus jordanicus Strain GSFE11, a Halotolerant Plant Growth-Promoting Bacterial Endophyte Isolated From the Jordan Valley.</title>
        <authorList>
            <person name="Alhindi T."/>
            <person name="Albdaiwi R."/>
        </authorList>
    </citation>
    <scope>NUCLEOTIDE SEQUENCE [LARGE SCALE GENOMIC DNA]</scope>
    <source>
        <strain evidence="2 3">GSFE11</strain>
    </source>
</reference>
<feature type="compositionally biased region" description="Basic and acidic residues" evidence="1">
    <location>
        <begin position="1"/>
        <end position="29"/>
    </location>
</feature>